<proteinExistence type="predicted"/>
<evidence type="ECO:0000313" key="1">
    <source>
        <dbReference type="EMBL" id="CAH0995713.1"/>
    </source>
</evidence>
<evidence type="ECO:0008006" key="3">
    <source>
        <dbReference type="Google" id="ProtNLM"/>
    </source>
</evidence>
<dbReference type="SUPFAM" id="SSF63829">
    <property type="entry name" value="Calcium-dependent phosphotriesterase"/>
    <property type="match status" value="1"/>
</dbReference>
<keyword evidence="2" id="KW-1185">Reference proteome</keyword>
<sequence length="521" mass="55982">MKKIILSLFLIFFLKEIRAQNVTILPSGITPVQSAYLKLTNAQILAKTDMAIGDIVYDLTFYCLRMYNGHEWLSFLNAQPNTGEVAAFGFNSVSTTVIGVVHDSQNNIYIAGNFTTSLVLSPTVTLTGSSAFESIFIAKFNTAGTLLSYTKEQGNNSIFVEGLHVDSNDNVYVTGGYLGTISMGGLYNFTSTTGSYDAFFSKYNSSLAIQWSKSEGGTGDDSGRRIATETNGNVFLEGYFDGTINFNGGAVQKTSAGNYDVFLAKYSSTGTFTWAHSFGGTSYDFANDIYYDGSNELYLIGTFGTDFTIGVDAYTSNGGSDFFIAKFDKNGVYLSSLTGGGTGDESGNLIVRDSQGTIFVGGDFQNTITVNGIDYVSKGGIDFFLAELYKPILVNARSTSSEILLTSFKAFGSNDASVNDFIHDATNDSDGNIYITGATSGTLPIEGFSISINNGAFLWKRNHDAKTTGLFAYPTGFGITRDNIGNLFIVGNAFLSMTIGGVFINVPTGTVSDVLLRVRMN</sequence>
<dbReference type="PANTHER" id="PTHR35580">
    <property type="entry name" value="CELL SURFACE GLYCOPROTEIN (S-LAYER PROTEIN)-LIKE PROTEIN"/>
    <property type="match status" value="1"/>
</dbReference>
<name>A0ABM9APP0_9BACT</name>
<accession>A0ABM9APP0</accession>
<protein>
    <recommendedName>
        <fullName evidence="3">Beta-propeller repeat-containing protein</fullName>
    </recommendedName>
</protein>
<dbReference type="EMBL" id="CAKLPY010000001">
    <property type="protein sequence ID" value="CAH0995713.1"/>
    <property type="molecule type" value="Genomic_DNA"/>
</dbReference>
<dbReference type="InterPro" id="IPR052918">
    <property type="entry name" value="Motility_Chemotaxis_Reg"/>
</dbReference>
<gene>
    <name evidence="1" type="ORF">EMA8858_01838</name>
</gene>
<organism evidence="1 2">
    <name type="scientific">Emticicia aquatica</name>
    <dbReference type="NCBI Taxonomy" id="1681835"/>
    <lineage>
        <taxon>Bacteria</taxon>
        <taxon>Pseudomonadati</taxon>
        <taxon>Bacteroidota</taxon>
        <taxon>Cytophagia</taxon>
        <taxon>Cytophagales</taxon>
        <taxon>Leadbetterellaceae</taxon>
        <taxon>Emticicia</taxon>
    </lineage>
</organism>
<dbReference type="RefSeq" id="WP_238806257.1">
    <property type="nucleotide sequence ID" value="NZ_CAKLPY010000001.1"/>
</dbReference>
<comment type="caution">
    <text evidence="1">The sequence shown here is derived from an EMBL/GenBank/DDBJ whole genome shotgun (WGS) entry which is preliminary data.</text>
</comment>
<dbReference type="Proteomes" id="UP000837932">
    <property type="component" value="Unassembled WGS sequence"/>
</dbReference>
<evidence type="ECO:0000313" key="2">
    <source>
        <dbReference type="Proteomes" id="UP000837932"/>
    </source>
</evidence>
<dbReference type="PANTHER" id="PTHR35580:SF1">
    <property type="entry name" value="PHYTASE-LIKE DOMAIN-CONTAINING PROTEIN"/>
    <property type="match status" value="1"/>
</dbReference>
<reference evidence="1" key="1">
    <citation type="submission" date="2021-12" db="EMBL/GenBank/DDBJ databases">
        <authorList>
            <person name="Rodrigo-Torres L."/>
            <person name="Arahal R. D."/>
            <person name="Lucena T."/>
        </authorList>
    </citation>
    <scope>NUCLEOTIDE SEQUENCE</scope>
    <source>
        <strain evidence="1">CECT 8858</strain>
    </source>
</reference>